<organism evidence="4 5">
    <name type="scientific">Phlebiopsis gigantea (strain 11061_1 CR5-6)</name>
    <name type="common">White-rot fungus</name>
    <name type="synonym">Peniophora gigantea</name>
    <dbReference type="NCBI Taxonomy" id="745531"/>
    <lineage>
        <taxon>Eukaryota</taxon>
        <taxon>Fungi</taxon>
        <taxon>Dikarya</taxon>
        <taxon>Basidiomycota</taxon>
        <taxon>Agaricomycotina</taxon>
        <taxon>Agaricomycetes</taxon>
        <taxon>Polyporales</taxon>
        <taxon>Phanerochaetaceae</taxon>
        <taxon>Phlebiopsis</taxon>
    </lineage>
</organism>
<dbReference type="OrthoDB" id="433474at2759"/>
<dbReference type="PANTHER" id="PTHR48081">
    <property type="entry name" value="AB HYDROLASE SUPERFAMILY PROTEIN C4A8.06C"/>
    <property type="match status" value="1"/>
</dbReference>
<feature type="transmembrane region" description="Helical" evidence="2">
    <location>
        <begin position="152"/>
        <end position="174"/>
    </location>
</feature>
<keyword evidence="1" id="KW-0378">Hydrolase</keyword>
<dbReference type="EMBL" id="KN840554">
    <property type="protein sequence ID" value="KIP05065.1"/>
    <property type="molecule type" value="Genomic_DNA"/>
</dbReference>
<evidence type="ECO:0000259" key="3">
    <source>
        <dbReference type="Pfam" id="PF20434"/>
    </source>
</evidence>
<keyword evidence="5" id="KW-1185">Reference proteome</keyword>
<dbReference type="STRING" id="745531.A0A0C3S840"/>
<protein>
    <recommendedName>
        <fullName evidence="3">BD-FAE-like domain-containing protein</fullName>
    </recommendedName>
</protein>
<evidence type="ECO:0000313" key="5">
    <source>
        <dbReference type="Proteomes" id="UP000053257"/>
    </source>
</evidence>
<accession>A0A0C3S840</accession>
<dbReference type="GO" id="GO:0016787">
    <property type="term" value="F:hydrolase activity"/>
    <property type="evidence" value="ECO:0007669"/>
    <property type="project" value="UniProtKB-KW"/>
</dbReference>
<sequence length="309" mass="33922">MEVIAENKNADIPTQIELTYKVFYPLLEQKSAEILKVQSKTFKYGSTDRHQLDVYYPPATPSGTAPVLFFVYGGGYASGDRRMPAPRSLVYANLGAFYAERGFVTVIADYRLLPNMKFPDPVVDIKDAISWFVAHDDDVNSGAAVKADSNNIFIMGHSAGAAILASLILLPGLLPNGIKPRVRGVILQAAVYHFDTKVPTLPPPLVSAYYGPPESVQKDCPLSLLRQASEDAVRSLPEVLLVVSEFDLPGVLESHDDFHKLLQERTGKEVEEAVMKGHSHITPHVSLYTGLGEEWAHGVIGWIKAKLPK</sequence>
<dbReference type="HOGENOM" id="CLU_012494_8_1_1"/>
<dbReference type="Gene3D" id="3.40.50.1820">
    <property type="entry name" value="alpha/beta hydrolase"/>
    <property type="match status" value="1"/>
</dbReference>
<evidence type="ECO:0000256" key="1">
    <source>
        <dbReference type="ARBA" id="ARBA00022801"/>
    </source>
</evidence>
<reference evidence="4 5" key="1">
    <citation type="journal article" date="2014" name="PLoS Genet.">
        <title>Analysis of the Phlebiopsis gigantea genome, transcriptome and secretome provides insight into its pioneer colonization strategies of wood.</title>
        <authorList>
            <person name="Hori C."/>
            <person name="Ishida T."/>
            <person name="Igarashi K."/>
            <person name="Samejima M."/>
            <person name="Suzuki H."/>
            <person name="Master E."/>
            <person name="Ferreira P."/>
            <person name="Ruiz-Duenas F.J."/>
            <person name="Held B."/>
            <person name="Canessa P."/>
            <person name="Larrondo L.F."/>
            <person name="Schmoll M."/>
            <person name="Druzhinina I.S."/>
            <person name="Kubicek C.P."/>
            <person name="Gaskell J.A."/>
            <person name="Kersten P."/>
            <person name="St John F."/>
            <person name="Glasner J."/>
            <person name="Sabat G."/>
            <person name="Splinter BonDurant S."/>
            <person name="Syed K."/>
            <person name="Yadav J."/>
            <person name="Mgbeahuruike A.C."/>
            <person name="Kovalchuk A."/>
            <person name="Asiegbu F.O."/>
            <person name="Lackner G."/>
            <person name="Hoffmeister D."/>
            <person name="Rencoret J."/>
            <person name="Gutierrez A."/>
            <person name="Sun H."/>
            <person name="Lindquist E."/>
            <person name="Barry K."/>
            <person name="Riley R."/>
            <person name="Grigoriev I.V."/>
            <person name="Henrissat B."/>
            <person name="Kues U."/>
            <person name="Berka R.M."/>
            <person name="Martinez A.T."/>
            <person name="Covert S.F."/>
            <person name="Blanchette R.A."/>
            <person name="Cullen D."/>
        </authorList>
    </citation>
    <scope>NUCLEOTIDE SEQUENCE [LARGE SCALE GENOMIC DNA]</scope>
    <source>
        <strain evidence="4 5">11061_1 CR5-6</strain>
    </source>
</reference>
<keyword evidence="2" id="KW-0812">Transmembrane</keyword>
<name>A0A0C3S840_PHLG1</name>
<keyword evidence="2" id="KW-1133">Transmembrane helix</keyword>
<dbReference type="Proteomes" id="UP000053257">
    <property type="component" value="Unassembled WGS sequence"/>
</dbReference>
<proteinExistence type="predicted"/>
<dbReference type="InterPro" id="IPR049492">
    <property type="entry name" value="BD-FAE-like_dom"/>
</dbReference>
<gene>
    <name evidence="4" type="ORF">PHLGIDRAFT_108726</name>
</gene>
<feature type="domain" description="BD-FAE-like" evidence="3">
    <location>
        <begin position="52"/>
        <end position="167"/>
    </location>
</feature>
<dbReference type="AlphaFoldDB" id="A0A0C3S840"/>
<dbReference type="Pfam" id="PF20434">
    <property type="entry name" value="BD-FAE"/>
    <property type="match status" value="1"/>
</dbReference>
<keyword evidence="2" id="KW-0472">Membrane</keyword>
<dbReference type="SUPFAM" id="SSF53474">
    <property type="entry name" value="alpha/beta-Hydrolases"/>
    <property type="match status" value="1"/>
</dbReference>
<dbReference type="PANTHER" id="PTHR48081:SF33">
    <property type="entry name" value="KYNURENINE FORMAMIDASE"/>
    <property type="match status" value="1"/>
</dbReference>
<dbReference type="InterPro" id="IPR029058">
    <property type="entry name" value="AB_hydrolase_fold"/>
</dbReference>
<dbReference type="InterPro" id="IPR050300">
    <property type="entry name" value="GDXG_lipolytic_enzyme"/>
</dbReference>
<evidence type="ECO:0000256" key="2">
    <source>
        <dbReference type="SAM" id="Phobius"/>
    </source>
</evidence>
<evidence type="ECO:0000313" key="4">
    <source>
        <dbReference type="EMBL" id="KIP05065.1"/>
    </source>
</evidence>